<sequence>MTLSAFRTAISYPYPTADPGNGFWGEQTSTLNFCEETLISSCRNAKNFKDYALTSYCAELCNTVTNAIFMWLGIRGVVNCLQQKHPSIFLISYLGYMVVGLGSILFHTTLKSVYDIHYLLDDACQLCILTFTNVLSSLGNWPAFACRFDHDDYFRIDWLREAQIYYHVTKDPVFHQVAYAFLTATVVFRSMWVMESQLRPVLSARDPQQAAKVLNTMWAMIATGLSVFLGGFLIWNLDNVFCSQVRQLRHAVGLPWAVLFEGHAWWHLMTGLAYYYITWGTWLRHCLSGQGSNYILVWPRVLTSVPYLQRVENGQDQDKKDQ</sequence>
<dbReference type="Proteomes" id="UP001642720">
    <property type="component" value="Unassembled WGS sequence"/>
</dbReference>
<dbReference type="PANTHER" id="PTHR46187">
    <property type="entry name" value="ALKALINE CERAMIDASE 3"/>
    <property type="match status" value="1"/>
</dbReference>
<feature type="transmembrane region" description="Helical" evidence="7">
    <location>
        <begin position="173"/>
        <end position="192"/>
    </location>
</feature>
<dbReference type="RefSeq" id="XP_073562009.1">
    <property type="nucleotide sequence ID" value="XM_073699751.1"/>
</dbReference>
<dbReference type="InterPro" id="IPR008901">
    <property type="entry name" value="ACER"/>
</dbReference>
<gene>
    <name evidence="8" type="ORF">CCMA1212_002366</name>
</gene>
<feature type="transmembrane region" description="Helical" evidence="7">
    <location>
        <begin position="213"/>
        <end position="235"/>
    </location>
</feature>
<protein>
    <submittedName>
        <fullName evidence="8">Alkaline ceramidase 3</fullName>
    </submittedName>
</protein>
<feature type="transmembrane region" description="Helical" evidence="7">
    <location>
        <begin position="88"/>
        <end position="110"/>
    </location>
</feature>
<keyword evidence="6 7" id="KW-0472">Membrane</keyword>
<evidence type="ECO:0000256" key="1">
    <source>
        <dbReference type="ARBA" id="ARBA00004141"/>
    </source>
</evidence>
<proteinExistence type="inferred from homology"/>
<evidence type="ECO:0000313" key="8">
    <source>
        <dbReference type="EMBL" id="TFB05808.1"/>
    </source>
</evidence>
<keyword evidence="9" id="KW-1185">Reference proteome</keyword>
<evidence type="ECO:0000313" key="9">
    <source>
        <dbReference type="Proteomes" id="UP001642720"/>
    </source>
</evidence>
<name>A0ABY2HC30_9HYPO</name>
<keyword evidence="5 7" id="KW-1133">Transmembrane helix</keyword>
<evidence type="ECO:0000256" key="6">
    <source>
        <dbReference type="ARBA" id="ARBA00023136"/>
    </source>
</evidence>
<accession>A0ABY2HC30</accession>
<evidence type="ECO:0000256" key="4">
    <source>
        <dbReference type="ARBA" id="ARBA00022801"/>
    </source>
</evidence>
<feature type="transmembrane region" description="Helical" evidence="7">
    <location>
        <begin position="255"/>
        <end position="277"/>
    </location>
</feature>
<comment type="subcellular location">
    <subcellularLocation>
        <location evidence="1">Membrane</location>
        <topology evidence="1">Multi-pass membrane protein</topology>
    </subcellularLocation>
</comment>
<dbReference type="PANTHER" id="PTHR46187:SF3">
    <property type="entry name" value="ALKALINE CERAMIDASE 3"/>
    <property type="match status" value="1"/>
</dbReference>
<dbReference type="Pfam" id="PF05875">
    <property type="entry name" value="Ceramidase"/>
    <property type="match status" value="1"/>
</dbReference>
<reference evidence="8 9" key="1">
    <citation type="submission" date="2018-01" db="EMBL/GenBank/DDBJ databases">
        <title>Genome characterization of the sugarcane-associated fungus Trichoderma ghanense CCMA-1212 and their application in lignocelulose bioconversion.</title>
        <authorList>
            <person name="Steindorff A.S."/>
            <person name="Mendes T.D."/>
            <person name="Vilela E.S.D."/>
            <person name="Rodrigues D.S."/>
            <person name="Formighieri E.F."/>
            <person name="Melo I.S."/>
            <person name="Favaro L.C.L."/>
        </authorList>
    </citation>
    <scope>NUCLEOTIDE SEQUENCE [LARGE SCALE GENOMIC DNA]</scope>
    <source>
        <strain evidence="8 9">CCMA-1212</strain>
    </source>
</reference>
<comment type="caution">
    <text evidence="8">The sequence shown here is derived from an EMBL/GenBank/DDBJ whole genome shotgun (WGS) entry which is preliminary data.</text>
</comment>
<dbReference type="GeneID" id="300574201"/>
<dbReference type="EMBL" id="PPTA01000002">
    <property type="protein sequence ID" value="TFB05808.1"/>
    <property type="molecule type" value="Genomic_DNA"/>
</dbReference>
<evidence type="ECO:0000256" key="7">
    <source>
        <dbReference type="SAM" id="Phobius"/>
    </source>
</evidence>
<keyword evidence="3 7" id="KW-0812">Transmembrane</keyword>
<evidence type="ECO:0000256" key="5">
    <source>
        <dbReference type="ARBA" id="ARBA00022989"/>
    </source>
</evidence>
<comment type="similarity">
    <text evidence="2">Belongs to the alkaline ceramidase family.</text>
</comment>
<organism evidence="8 9">
    <name type="scientific">Trichoderma ghanense</name>
    <dbReference type="NCBI Taxonomy" id="65468"/>
    <lineage>
        <taxon>Eukaryota</taxon>
        <taxon>Fungi</taxon>
        <taxon>Dikarya</taxon>
        <taxon>Ascomycota</taxon>
        <taxon>Pezizomycotina</taxon>
        <taxon>Sordariomycetes</taxon>
        <taxon>Hypocreomycetidae</taxon>
        <taxon>Hypocreales</taxon>
        <taxon>Hypocreaceae</taxon>
        <taxon>Trichoderma</taxon>
    </lineage>
</organism>
<evidence type="ECO:0000256" key="2">
    <source>
        <dbReference type="ARBA" id="ARBA00009780"/>
    </source>
</evidence>
<evidence type="ECO:0000256" key="3">
    <source>
        <dbReference type="ARBA" id="ARBA00022692"/>
    </source>
</evidence>
<keyword evidence="4" id="KW-0378">Hydrolase</keyword>